<evidence type="ECO:0000313" key="3">
    <source>
        <dbReference type="Proteomes" id="UP000578531"/>
    </source>
</evidence>
<dbReference type="AlphaFoldDB" id="A0A8H6FZL7"/>
<name>A0A8H6FZL7_9LECA</name>
<dbReference type="GeneID" id="59285696"/>
<dbReference type="OrthoDB" id="10600170at2759"/>
<evidence type="ECO:0000256" key="1">
    <source>
        <dbReference type="SAM" id="MobiDB-lite"/>
    </source>
</evidence>
<feature type="region of interest" description="Disordered" evidence="1">
    <location>
        <begin position="678"/>
        <end position="702"/>
    </location>
</feature>
<dbReference type="PROSITE" id="PS00161">
    <property type="entry name" value="ISOCITRATE_LYASE"/>
    <property type="match status" value="1"/>
</dbReference>
<feature type="compositionally biased region" description="Basic residues" evidence="1">
    <location>
        <begin position="691"/>
        <end position="700"/>
    </location>
</feature>
<dbReference type="EMBL" id="JACCJC010000012">
    <property type="protein sequence ID" value="KAF6237830.1"/>
    <property type="molecule type" value="Genomic_DNA"/>
</dbReference>
<organism evidence="2 3">
    <name type="scientific">Letharia columbiana</name>
    <dbReference type="NCBI Taxonomy" id="112416"/>
    <lineage>
        <taxon>Eukaryota</taxon>
        <taxon>Fungi</taxon>
        <taxon>Dikarya</taxon>
        <taxon>Ascomycota</taxon>
        <taxon>Pezizomycotina</taxon>
        <taxon>Lecanoromycetes</taxon>
        <taxon>OSLEUM clade</taxon>
        <taxon>Lecanoromycetidae</taxon>
        <taxon>Lecanorales</taxon>
        <taxon>Lecanorineae</taxon>
        <taxon>Parmeliaceae</taxon>
        <taxon>Letharia</taxon>
    </lineage>
</organism>
<dbReference type="InterPro" id="IPR018523">
    <property type="entry name" value="Isocitrate_lyase_ph_CS"/>
</dbReference>
<dbReference type="Proteomes" id="UP000578531">
    <property type="component" value="Unassembled WGS sequence"/>
</dbReference>
<dbReference type="GO" id="GO:0003824">
    <property type="term" value="F:catalytic activity"/>
    <property type="evidence" value="ECO:0007669"/>
    <property type="project" value="InterPro"/>
</dbReference>
<protein>
    <submittedName>
        <fullName evidence="2">Uncharacterized protein</fullName>
    </submittedName>
</protein>
<comment type="caution">
    <text evidence="2">The sequence shown here is derived from an EMBL/GenBank/DDBJ whole genome shotgun (WGS) entry which is preliminary data.</text>
</comment>
<dbReference type="RefSeq" id="XP_037167148.1">
    <property type="nucleotide sequence ID" value="XM_037305955.1"/>
</dbReference>
<accession>A0A8H6FZL7</accession>
<feature type="compositionally biased region" description="Low complexity" evidence="1">
    <location>
        <begin position="152"/>
        <end position="161"/>
    </location>
</feature>
<feature type="compositionally biased region" description="Polar residues" evidence="1">
    <location>
        <begin position="135"/>
        <end position="147"/>
    </location>
</feature>
<gene>
    <name evidence="2" type="ORF">HO173_004031</name>
</gene>
<feature type="region of interest" description="Disordered" evidence="1">
    <location>
        <begin position="127"/>
        <end position="161"/>
    </location>
</feature>
<proteinExistence type="predicted"/>
<evidence type="ECO:0000313" key="2">
    <source>
        <dbReference type="EMBL" id="KAF6237830.1"/>
    </source>
</evidence>
<reference evidence="2 3" key="1">
    <citation type="journal article" date="2020" name="Genomics">
        <title>Complete, high-quality genomes from long-read metagenomic sequencing of two wolf lichen thalli reveals enigmatic genome architecture.</title>
        <authorList>
            <person name="McKenzie S.K."/>
            <person name="Walston R.F."/>
            <person name="Allen J.L."/>
        </authorList>
    </citation>
    <scope>NUCLEOTIDE SEQUENCE [LARGE SCALE GENOMIC DNA]</scope>
    <source>
        <strain evidence="2">WasteWater2</strain>
    </source>
</reference>
<sequence length="725" mass="81702">MDVVLPSESCKQYIRHYQDMHRELIRSTASIALAFPNAHDFAEATGMSPQSWQLSVANSTCASQECLFRLYTDPRTRPLDVQAVLGSPVWRKDMWNLLPTINVDEPQYAERRWSVYVIKLEESRGHSVEGGQDLSPGQNPQVSQVDQGTYVGSAQSQSAGSGSLAGEISRLVSGHEHFFQLSTDDIWELRSTSAESSALYVHTIGAREEVPRSYHSTASFPVIESASWFQARIRQSIQRLENDQAIILGSWNMSRPKGPRASIITGLSSIFRKKCGHLPGPVLRGMAFNQVLPSSRAQQLHSQSPSIAVQGLCDALRLFHEKTSEVHLDAWNIRCIFSENEGLIKSSRHILPSSVRQFVRMCYADVLRKKGLKYERRSCQMLRLLFPILWGLAQPFDASGLVLGEYDAEHILHWAAVDWCRLAQLAQKIAPEGEEKTYSPAFCAQKGRARGLMQFFSMQFLDSRVNFDTINGLEIVELLAPTTKEGIKSLLKELRDHVLQTSSSHITRELDLRSKNKMIQLSETELSRLGKAFRGVTEYVLRRILVNVEGVRLVDRIACSGSYEQDSEALATRTSPILAKDWRDNLLTGLQPYVQNANADICDDTPSDSKATNEMNALTLFSNEQSMKLDGVELIEEDILDLRKYRSWITEEGEYHQAVQNSSEVPQRSGVLTLLEKDMRREDIKAPSQTKKVRPKKKRPAKDAVSLVIEEVQTIEKFTPRCCTS</sequence>
<keyword evidence="3" id="KW-1185">Reference proteome</keyword>